<keyword evidence="3 6" id="KW-0812">Transmembrane</keyword>
<keyword evidence="2" id="KW-1003">Cell membrane</keyword>
<keyword evidence="5 6" id="KW-0472">Membrane</keyword>
<evidence type="ECO:0000256" key="5">
    <source>
        <dbReference type="ARBA" id="ARBA00023136"/>
    </source>
</evidence>
<feature type="transmembrane region" description="Helical" evidence="6">
    <location>
        <begin position="179"/>
        <end position="196"/>
    </location>
</feature>
<dbReference type="Pfam" id="PF01810">
    <property type="entry name" value="LysE"/>
    <property type="match status" value="1"/>
</dbReference>
<reference evidence="7" key="1">
    <citation type="submission" date="2020-08" db="EMBL/GenBank/DDBJ databases">
        <title>Novel species isolated from subtropical streams in China.</title>
        <authorList>
            <person name="Lu H."/>
        </authorList>
    </citation>
    <scope>NUCLEOTIDE SEQUENCE</scope>
    <source>
        <strain evidence="7">CY7W</strain>
    </source>
</reference>
<dbReference type="Proteomes" id="UP000612361">
    <property type="component" value="Unassembled WGS sequence"/>
</dbReference>
<dbReference type="EMBL" id="JACOGG010000012">
    <property type="protein sequence ID" value="MBC3936095.1"/>
    <property type="molecule type" value="Genomic_DNA"/>
</dbReference>
<evidence type="ECO:0000256" key="4">
    <source>
        <dbReference type="ARBA" id="ARBA00022989"/>
    </source>
</evidence>
<comment type="caution">
    <text evidence="7">The sequence shown here is derived from an EMBL/GenBank/DDBJ whole genome shotgun (WGS) entry which is preliminary data.</text>
</comment>
<feature type="transmembrane region" description="Helical" evidence="6">
    <location>
        <begin position="142"/>
        <end position="163"/>
    </location>
</feature>
<dbReference type="GO" id="GO:0015171">
    <property type="term" value="F:amino acid transmembrane transporter activity"/>
    <property type="evidence" value="ECO:0007669"/>
    <property type="project" value="TreeGrafter"/>
</dbReference>
<dbReference type="InterPro" id="IPR001123">
    <property type="entry name" value="LeuE-type"/>
</dbReference>
<evidence type="ECO:0000256" key="6">
    <source>
        <dbReference type="SAM" id="Phobius"/>
    </source>
</evidence>
<dbReference type="GO" id="GO:0033228">
    <property type="term" value="P:cysteine export across plasma membrane"/>
    <property type="evidence" value="ECO:0007669"/>
    <property type="project" value="TreeGrafter"/>
</dbReference>
<evidence type="ECO:0000256" key="2">
    <source>
        <dbReference type="ARBA" id="ARBA00022475"/>
    </source>
</evidence>
<name>A0A923KZI0_9BURK</name>
<feature type="transmembrane region" description="Helical" evidence="6">
    <location>
        <begin position="77"/>
        <end position="97"/>
    </location>
</feature>
<evidence type="ECO:0000313" key="7">
    <source>
        <dbReference type="EMBL" id="MBC3936095.1"/>
    </source>
</evidence>
<evidence type="ECO:0000256" key="3">
    <source>
        <dbReference type="ARBA" id="ARBA00022692"/>
    </source>
</evidence>
<evidence type="ECO:0000256" key="1">
    <source>
        <dbReference type="ARBA" id="ARBA00004651"/>
    </source>
</evidence>
<proteinExistence type="predicted"/>
<dbReference type="PANTHER" id="PTHR30086:SF20">
    <property type="entry name" value="ARGININE EXPORTER PROTEIN ARGO-RELATED"/>
    <property type="match status" value="1"/>
</dbReference>
<dbReference type="GO" id="GO:0005886">
    <property type="term" value="C:plasma membrane"/>
    <property type="evidence" value="ECO:0007669"/>
    <property type="project" value="UniProtKB-SubCell"/>
</dbReference>
<gene>
    <name evidence="7" type="ORF">H8K47_12040</name>
</gene>
<sequence length="197" mass="21565">MPLTEFFAFSAFAWIGSFTPGPNVAIAATTGVNHGLRAALPQVAGVPLGFVVMMWVIGSSSTLVLQQYPVLILMMKILGNAYLLYLAWKLCFSTSLADNRGMQALTLPQAALFQVVNPKAWMMLVAATSTYAIGQGDFLNRMAWMSVGFAIPSALSLLTWAWMGQQLRAWLLVGQRLRYFNRSMGAALACTALWMLM</sequence>
<protein>
    <submittedName>
        <fullName evidence="7">LysE family translocator</fullName>
    </submittedName>
</protein>
<dbReference type="PANTHER" id="PTHR30086">
    <property type="entry name" value="ARGININE EXPORTER PROTEIN ARGO"/>
    <property type="match status" value="1"/>
</dbReference>
<organism evidence="7 8">
    <name type="scientific">Undibacterium rugosum</name>
    <dbReference type="NCBI Taxonomy" id="2762291"/>
    <lineage>
        <taxon>Bacteria</taxon>
        <taxon>Pseudomonadati</taxon>
        <taxon>Pseudomonadota</taxon>
        <taxon>Betaproteobacteria</taxon>
        <taxon>Burkholderiales</taxon>
        <taxon>Oxalobacteraceae</taxon>
        <taxon>Undibacterium</taxon>
    </lineage>
</organism>
<dbReference type="AlphaFoldDB" id="A0A923KZI0"/>
<feature type="transmembrane region" description="Helical" evidence="6">
    <location>
        <begin position="43"/>
        <end position="65"/>
    </location>
</feature>
<accession>A0A923KZI0</accession>
<keyword evidence="8" id="KW-1185">Reference proteome</keyword>
<comment type="subcellular location">
    <subcellularLocation>
        <location evidence="1">Cell membrane</location>
        <topology evidence="1">Multi-pass membrane protein</topology>
    </subcellularLocation>
</comment>
<dbReference type="RefSeq" id="WP_186881659.1">
    <property type="nucleotide sequence ID" value="NZ_JACOGG010000012.1"/>
</dbReference>
<evidence type="ECO:0000313" key="8">
    <source>
        <dbReference type="Proteomes" id="UP000612361"/>
    </source>
</evidence>
<keyword evidence="4 6" id="KW-1133">Transmembrane helix</keyword>